<evidence type="ECO:0000256" key="1">
    <source>
        <dbReference type="ARBA" id="ARBA00023002"/>
    </source>
</evidence>
<accession>A0A540VZ83</accession>
<evidence type="ECO:0000313" key="4">
    <source>
        <dbReference type="Proteomes" id="UP000319103"/>
    </source>
</evidence>
<dbReference type="RefSeq" id="WP_141632763.1">
    <property type="nucleotide sequence ID" value="NZ_VIGB01000003.1"/>
</dbReference>
<dbReference type="EMBL" id="VIGB01000003">
    <property type="protein sequence ID" value="TQF02047.1"/>
    <property type="molecule type" value="Genomic_DNA"/>
</dbReference>
<dbReference type="InterPro" id="IPR036291">
    <property type="entry name" value="NAD(P)-bd_dom_sf"/>
</dbReference>
<evidence type="ECO:0000256" key="2">
    <source>
        <dbReference type="RuleBase" id="RU000363"/>
    </source>
</evidence>
<organism evidence="3 4">
    <name type="scientific">Kitasatospora acidiphila</name>
    <dbReference type="NCBI Taxonomy" id="2567942"/>
    <lineage>
        <taxon>Bacteria</taxon>
        <taxon>Bacillati</taxon>
        <taxon>Actinomycetota</taxon>
        <taxon>Actinomycetes</taxon>
        <taxon>Kitasatosporales</taxon>
        <taxon>Streptomycetaceae</taxon>
        <taxon>Kitasatospora</taxon>
    </lineage>
</organism>
<dbReference type="AlphaFoldDB" id="A0A540VZ83"/>
<dbReference type="PRINTS" id="PR00081">
    <property type="entry name" value="GDHRDH"/>
</dbReference>
<dbReference type="GO" id="GO:0016491">
    <property type="term" value="F:oxidoreductase activity"/>
    <property type="evidence" value="ECO:0007669"/>
    <property type="project" value="UniProtKB-KW"/>
</dbReference>
<reference evidence="3 4" key="1">
    <citation type="submission" date="2019-06" db="EMBL/GenBank/DDBJ databases">
        <title>Description of Kitasatospora acidophila sp. nov. isolated from pine grove soil, and reclassification of Streptomyces novaecaesareae to Kitasatospora novaeceasareae comb. nov.</title>
        <authorList>
            <person name="Kim M.J."/>
        </authorList>
    </citation>
    <scope>NUCLEOTIDE SEQUENCE [LARGE SCALE GENOMIC DNA]</scope>
    <source>
        <strain evidence="3 4">MMS16-CNU292</strain>
    </source>
</reference>
<comment type="similarity">
    <text evidence="2">Belongs to the short-chain dehydrogenases/reductases (SDR) family.</text>
</comment>
<name>A0A540VZ83_9ACTN</name>
<dbReference type="Gene3D" id="3.40.50.720">
    <property type="entry name" value="NAD(P)-binding Rossmann-like Domain"/>
    <property type="match status" value="1"/>
</dbReference>
<protein>
    <submittedName>
        <fullName evidence="3">SDR family NAD(P)-dependent oxidoreductase</fullName>
    </submittedName>
</protein>
<evidence type="ECO:0000313" key="3">
    <source>
        <dbReference type="EMBL" id="TQF02047.1"/>
    </source>
</evidence>
<dbReference type="PANTHER" id="PTHR43157:SF31">
    <property type="entry name" value="PHOSPHATIDYLINOSITOL-GLYCAN BIOSYNTHESIS CLASS F PROTEIN"/>
    <property type="match status" value="1"/>
</dbReference>
<keyword evidence="1" id="KW-0560">Oxidoreductase</keyword>
<dbReference type="Pfam" id="PF00106">
    <property type="entry name" value="adh_short"/>
    <property type="match status" value="1"/>
</dbReference>
<dbReference type="InterPro" id="IPR002347">
    <property type="entry name" value="SDR_fam"/>
</dbReference>
<sequence length="283" mass="29804">MSSPRTILITGATDGLGRGLALRLASPDTLLILHGRSEQRAAEVARQVRAKGGAAEVRLADLAELRQVDRLADTVLRDFDRLDVLVNNAGAGGGAPGADRQLSADGYELLFAVNYLAGYHLTNRLLERLKAAPATQGPSGEGRARIVNVSSAGQAPIDFADPHLTRDFSGGTAYCRAKLAQILFTFDLAERLAAEGSAVSVNALHPASYMATTMVREAGVEPWSTVDEGVDATMRLVTGEAGAVGGRYFNGTQPTRAHAQAYDPGARQQLRALSAELIAKALA</sequence>
<proteinExistence type="inferred from homology"/>
<comment type="caution">
    <text evidence="3">The sequence shown here is derived from an EMBL/GenBank/DDBJ whole genome shotgun (WGS) entry which is preliminary data.</text>
</comment>
<dbReference type="Proteomes" id="UP000319103">
    <property type="component" value="Unassembled WGS sequence"/>
</dbReference>
<keyword evidence="4" id="KW-1185">Reference proteome</keyword>
<dbReference type="SUPFAM" id="SSF51735">
    <property type="entry name" value="NAD(P)-binding Rossmann-fold domains"/>
    <property type="match status" value="1"/>
</dbReference>
<gene>
    <name evidence="3" type="ORF">E6W39_06835</name>
</gene>
<dbReference type="PANTHER" id="PTHR43157">
    <property type="entry name" value="PHOSPHATIDYLINOSITOL-GLYCAN BIOSYNTHESIS CLASS F PROTEIN-RELATED"/>
    <property type="match status" value="1"/>
</dbReference>
<dbReference type="OrthoDB" id="3237043at2"/>
<dbReference type="PRINTS" id="PR00080">
    <property type="entry name" value="SDRFAMILY"/>
</dbReference>